<dbReference type="Proteomes" id="UP000323671">
    <property type="component" value="Chromosome"/>
</dbReference>
<dbReference type="PANTHER" id="PTHR38598">
    <property type="entry name" value="INNER MEMBRANE PROTEIN YJCH"/>
    <property type="match status" value="1"/>
</dbReference>
<protein>
    <recommendedName>
        <fullName evidence="4">DUF485 domain-containing protein</fullName>
    </recommendedName>
</protein>
<evidence type="ECO:0000313" key="2">
    <source>
        <dbReference type="EMBL" id="QEL66186.1"/>
    </source>
</evidence>
<accession>A0A5C1EBF2</accession>
<dbReference type="InterPro" id="IPR007436">
    <property type="entry name" value="DUF485"/>
</dbReference>
<organism evidence="2 3">
    <name type="scientific">Oryzomicrobium terrae</name>
    <dbReference type="NCBI Taxonomy" id="1735038"/>
    <lineage>
        <taxon>Bacteria</taxon>
        <taxon>Pseudomonadati</taxon>
        <taxon>Pseudomonadota</taxon>
        <taxon>Betaproteobacteria</taxon>
        <taxon>Rhodocyclales</taxon>
        <taxon>Rhodocyclaceae</taxon>
        <taxon>Oryzomicrobium</taxon>
    </lineage>
</organism>
<keyword evidence="1" id="KW-0472">Membrane</keyword>
<keyword evidence="3" id="KW-1185">Reference proteome</keyword>
<dbReference type="EMBL" id="CP022579">
    <property type="protein sequence ID" value="QEL66186.1"/>
    <property type="molecule type" value="Genomic_DNA"/>
</dbReference>
<name>A0A5C1EBF2_9RHOO</name>
<feature type="transmembrane region" description="Helical" evidence="1">
    <location>
        <begin position="24"/>
        <end position="46"/>
    </location>
</feature>
<dbReference type="PANTHER" id="PTHR38598:SF1">
    <property type="entry name" value="INNER MEMBRANE PROTEIN YJCH"/>
    <property type="match status" value="1"/>
</dbReference>
<sequence>MRDDLVAKVQANPKYHQLKSKRNAFGWLLTIIMLLAYYGYVGVIAFDKELFAQRVGEGVTTLGIPVGFGLIVFTIAITIFYVKRANAEFDSLTEEILKEVK</sequence>
<evidence type="ECO:0008006" key="4">
    <source>
        <dbReference type="Google" id="ProtNLM"/>
    </source>
</evidence>
<dbReference type="GO" id="GO:0005886">
    <property type="term" value="C:plasma membrane"/>
    <property type="evidence" value="ECO:0007669"/>
    <property type="project" value="TreeGrafter"/>
</dbReference>
<proteinExistence type="predicted"/>
<dbReference type="Pfam" id="PF04341">
    <property type="entry name" value="DUF485"/>
    <property type="match status" value="1"/>
</dbReference>
<dbReference type="AlphaFoldDB" id="A0A5C1EBF2"/>
<evidence type="ECO:0000313" key="3">
    <source>
        <dbReference type="Proteomes" id="UP000323671"/>
    </source>
</evidence>
<keyword evidence="1" id="KW-1133">Transmembrane helix</keyword>
<evidence type="ECO:0000256" key="1">
    <source>
        <dbReference type="SAM" id="Phobius"/>
    </source>
</evidence>
<dbReference type="KEGG" id="otr:OTERR_27100"/>
<dbReference type="InterPro" id="IPR052959">
    <property type="entry name" value="Inner_membrane_assoc"/>
</dbReference>
<keyword evidence="1" id="KW-0812">Transmembrane</keyword>
<reference evidence="2 3" key="1">
    <citation type="submission" date="2017-07" db="EMBL/GenBank/DDBJ databases">
        <title>Complete genome sequence of Oryzomicrobium terrae TPP412.</title>
        <authorList>
            <person name="Chiu L.-W."/>
            <person name="Lo K.-J."/>
            <person name="Tsai Y.-M."/>
            <person name="Lin S.-S."/>
            <person name="Kuo C.-H."/>
            <person name="Liu C.-T."/>
        </authorList>
    </citation>
    <scope>NUCLEOTIDE SEQUENCE [LARGE SCALE GENOMIC DNA]</scope>
    <source>
        <strain evidence="2 3">TPP412</strain>
    </source>
</reference>
<feature type="transmembrane region" description="Helical" evidence="1">
    <location>
        <begin position="58"/>
        <end position="82"/>
    </location>
</feature>
<dbReference type="RefSeq" id="WP_149426134.1">
    <property type="nucleotide sequence ID" value="NZ_CP022579.1"/>
</dbReference>
<gene>
    <name evidence="2" type="ORF">OTERR_27100</name>
</gene>